<dbReference type="EMBL" id="JAHQIW010005631">
    <property type="protein sequence ID" value="KAJ1366666.1"/>
    <property type="molecule type" value="Genomic_DNA"/>
</dbReference>
<evidence type="ECO:0000313" key="1">
    <source>
        <dbReference type="EMBL" id="KAJ1366666.1"/>
    </source>
</evidence>
<dbReference type="AlphaFoldDB" id="A0AAD5WDR6"/>
<sequence>MSSILDTMMVLRTSARELTTVDDSQTATGQNCTVDDPVNPDPVWSTYSLSICDMQPCVILKQDVIAAMSRREKARLQRSRYSQ</sequence>
<reference evidence="1" key="1">
    <citation type="submission" date="2021-06" db="EMBL/GenBank/DDBJ databases">
        <title>Parelaphostrongylus tenuis whole genome reference sequence.</title>
        <authorList>
            <person name="Garwood T.J."/>
            <person name="Larsen P.A."/>
            <person name="Fountain-Jones N.M."/>
            <person name="Garbe J.R."/>
            <person name="Macchietto M.G."/>
            <person name="Kania S.A."/>
            <person name="Gerhold R.W."/>
            <person name="Richards J.E."/>
            <person name="Wolf T.M."/>
        </authorList>
    </citation>
    <scope>NUCLEOTIDE SEQUENCE</scope>
    <source>
        <strain evidence="1">MNPRO001-30</strain>
        <tissue evidence="1">Meninges</tissue>
    </source>
</reference>
<accession>A0AAD5WDR6</accession>
<organism evidence="1 2">
    <name type="scientific">Parelaphostrongylus tenuis</name>
    <name type="common">Meningeal worm</name>
    <dbReference type="NCBI Taxonomy" id="148309"/>
    <lineage>
        <taxon>Eukaryota</taxon>
        <taxon>Metazoa</taxon>
        <taxon>Ecdysozoa</taxon>
        <taxon>Nematoda</taxon>
        <taxon>Chromadorea</taxon>
        <taxon>Rhabditida</taxon>
        <taxon>Rhabditina</taxon>
        <taxon>Rhabditomorpha</taxon>
        <taxon>Strongyloidea</taxon>
        <taxon>Metastrongylidae</taxon>
        <taxon>Parelaphostrongylus</taxon>
    </lineage>
</organism>
<gene>
    <name evidence="1" type="ORF">KIN20_027400</name>
</gene>
<proteinExistence type="predicted"/>
<comment type="caution">
    <text evidence="1">The sequence shown here is derived from an EMBL/GenBank/DDBJ whole genome shotgun (WGS) entry which is preliminary data.</text>
</comment>
<protein>
    <submittedName>
        <fullName evidence="1">Uncharacterized protein</fullName>
    </submittedName>
</protein>
<name>A0AAD5WDR6_PARTN</name>
<evidence type="ECO:0000313" key="2">
    <source>
        <dbReference type="Proteomes" id="UP001196413"/>
    </source>
</evidence>
<keyword evidence="2" id="KW-1185">Reference proteome</keyword>
<dbReference type="Proteomes" id="UP001196413">
    <property type="component" value="Unassembled WGS sequence"/>
</dbReference>